<dbReference type="Pfam" id="PF00395">
    <property type="entry name" value="SLH"/>
    <property type="match status" value="3"/>
</dbReference>
<evidence type="ECO:0000313" key="2">
    <source>
        <dbReference type="EMBL" id="OOE14424.1"/>
    </source>
</evidence>
<protein>
    <recommendedName>
        <fullName evidence="1">SLH domain-containing protein</fullName>
    </recommendedName>
</protein>
<comment type="caution">
    <text evidence="2">The sequence shown here is derived from an EMBL/GenBank/DDBJ whole genome shotgun (WGS) entry which is preliminary data.</text>
</comment>
<dbReference type="RefSeq" id="WP_077360038.1">
    <property type="nucleotide sequence ID" value="NZ_MQMF01000001.1"/>
</dbReference>
<gene>
    <name evidence="2" type="ORF">UN64_04315</name>
</gene>
<sequence>MNIRVWRFFSFGILAMLVWSISYSVYATEFSNGSIKTKYQLSKSTTYQDIFYRSTAPQKVKVLEVKIGDPSTFINIGVPDPINKLMPVSSRANLYNRKGHYVIGAVNASFFRENLPTGVITENNRIINYGLETADSNSPMNKQVAFGISSSNKAVLDYANPKLSFGYKGKNISLYTMNATRYQGTGTVYTPNHYFSSTQANQWGTEIVVTEVSKDTKTLSFGDTITGKVSKITRFNQKADNKIPANGFVISLHGEDLSNKVLDLKVGETISLSARINPKLQDAKFLLGSGPMLVRNGNIEISMSQTDNLVDTRNPRTAIGIDTKTNRVFLVTNDGRDTYSRGSTLQSLAKYLISLGADYAMNLDGGGSSAMVIRKPGLTYPTLVNKPSDGYERSVSTILQIVNTDPYFKDLKYSHWAIDPILVLSKKKIISGYPDGTFKPDNNITRLDAATLISKHMGLNVENVTDQHFKDVNKNTYGYETISAVAKEKIINGYKDGTFRPKDYLTRAEMASVMDRAYNLSGMANKNFKDVPKIHWAYSPIMTVAANDIASGYEDGTYRPSKRITRAEFSSMLQRYITR</sequence>
<dbReference type="OrthoDB" id="9809781at2"/>
<reference evidence="2 3" key="1">
    <citation type="submission" date="2016-11" db="EMBL/GenBank/DDBJ databases">
        <authorList>
            <person name="Jaros S."/>
            <person name="Januszkiewicz K."/>
            <person name="Wedrychowicz H."/>
        </authorList>
    </citation>
    <scope>NUCLEOTIDE SEQUENCE [LARGE SCALE GENOMIC DNA]</scope>
    <source>
        <strain evidence="2 3">Con a/3</strain>
    </source>
</reference>
<feature type="domain" description="SLH" evidence="1">
    <location>
        <begin position="404"/>
        <end position="467"/>
    </location>
</feature>
<dbReference type="InterPro" id="IPR018711">
    <property type="entry name" value="NAGPA"/>
</dbReference>
<proteinExistence type="predicted"/>
<name>A0A1V3GC48_9BACL</name>
<organism evidence="2 3">
    <name type="scientific">Fictibacillus arsenicus</name>
    <dbReference type="NCBI Taxonomy" id="255247"/>
    <lineage>
        <taxon>Bacteria</taxon>
        <taxon>Bacillati</taxon>
        <taxon>Bacillota</taxon>
        <taxon>Bacilli</taxon>
        <taxon>Bacillales</taxon>
        <taxon>Fictibacillaceae</taxon>
        <taxon>Fictibacillus</taxon>
    </lineage>
</organism>
<dbReference type="PANTHER" id="PTHR43308">
    <property type="entry name" value="OUTER MEMBRANE PROTEIN ALPHA-RELATED"/>
    <property type="match status" value="1"/>
</dbReference>
<dbReference type="EMBL" id="MQMF01000001">
    <property type="protein sequence ID" value="OOE14424.1"/>
    <property type="molecule type" value="Genomic_DNA"/>
</dbReference>
<accession>A0A1V3GC48</accession>
<dbReference type="AlphaFoldDB" id="A0A1V3GC48"/>
<dbReference type="Pfam" id="PF09992">
    <property type="entry name" value="NAGPA"/>
    <property type="match status" value="1"/>
</dbReference>
<dbReference type="PROSITE" id="PS51272">
    <property type="entry name" value="SLH"/>
    <property type="match status" value="3"/>
</dbReference>
<dbReference type="InterPro" id="IPR001119">
    <property type="entry name" value="SLH_dom"/>
</dbReference>
<dbReference type="PANTHER" id="PTHR43308:SF5">
    <property type="entry name" value="S-LAYER PROTEIN _ PEPTIDOGLYCAN ENDO-BETA-N-ACETYLGLUCOSAMINIDASE"/>
    <property type="match status" value="1"/>
</dbReference>
<evidence type="ECO:0000259" key="1">
    <source>
        <dbReference type="PROSITE" id="PS51272"/>
    </source>
</evidence>
<dbReference type="Proteomes" id="UP000188597">
    <property type="component" value="Unassembled WGS sequence"/>
</dbReference>
<dbReference type="InterPro" id="IPR051465">
    <property type="entry name" value="Cell_Envelope_Struct_Comp"/>
</dbReference>
<feature type="domain" description="SLH" evidence="1">
    <location>
        <begin position="469"/>
        <end position="523"/>
    </location>
</feature>
<evidence type="ECO:0000313" key="3">
    <source>
        <dbReference type="Proteomes" id="UP000188597"/>
    </source>
</evidence>
<feature type="domain" description="SLH" evidence="1">
    <location>
        <begin position="524"/>
        <end position="579"/>
    </location>
</feature>